<gene>
    <name evidence="6" type="ORF">IEQ34_003877</name>
</gene>
<dbReference type="Proteomes" id="UP000775213">
    <property type="component" value="Unassembled WGS sequence"/>
</dbReference>
<dbReference type="GO" id="GO:0000724">
    <property type="term" value="P:double-strand break repair via homologous recombination"/>
    <property type="evidence" value="ECO:0007669"/>
    <property type="project" value="TreeGrafter"/>
</dbReference>
<proteinExistence type="predicted"/>
<evidence type="ECO:0000313" key="6">
    <source>
        <dbReference type="EMBL" id="KAH0466639.1"/>
    </source>
</evidence>
<accession>A0AAV7HFQ1</accession>
<name>A0AAV7HFQ1_DENCH</name>
<dbReference type="GO" id="GO:0045944">
    <property type="term" value="P:positive regulation of transcription by RNA polymerase II"/>
    <property type="evidence" value="ECO:0007669"/>
    <property type="project" value="TreeGrafter"/>
</dbReference>
<evidence type="ECO:0000313" key="7">
    <source>
        <dbReference type="Proteomes" id="UP000775213"/>
    </source>
</evidence>
<dbReference type="GO" id="GO:0005634">
    <property type="term" value="C:nucleus"/>
    <property type="evidence" value="ECO:0007669"/>
    <property type="project" value="UniProtKB-SubCell"/>
</dbReference>
<dbReference type="PANTHER" id="PTHR13763:SF9">
    <property type="entry name" value="BRCA1-ASSOCIATED RING DOMAIN PROTEIN 1"/>
    <property type="match status" value="1"/>
</dbReference>
<evidence type="ECO:0000256" key="1">
    <source>
        <dbReference type="ARBA" id="ARBA00004123"/>
    </source>
</evidence>
<keyword evidence="5" id="KW-0539">Nucleus</keyword>
<evidence type="ECO:0000256" key="2">
    <source>
        <dbReference type="ARBA" id="ARBA00022737"/>
    </source>
</evidence>
<keyword evidence="4" id="KW-0234">DNA repair</keyword>
<protein>
    <submittedName>
        <fullName evidence="6">Uncharacterized protein</fullName>
    </submittedName>
</protein>
<dbReference type="PANTHER" id="PTHR13763">
    <property type="entry name" value="BREAST CANCER TYPE 1 SUSCEPTIBILITY PROTEIN BRCA1"/>
    <property type="match status" value="1"/>
</dbReference>
<dbReference type="InterPro" id="IPR031099">
    <property type="entry name" value="BRCA1-associated"/>
</dbReference>
<reference evidence="6 7" key="1">
    <citation type="journal article" date="2021" name="Hortic Res">
        <title>Chromosome-scale assembly of the Dendrobium chrysotoxum genome enhances the understanding of orchid evolution.</title>
        <authorList>
            <person name="Zhang Y."/>
            <person name="Zhang G.Q."/>
            <person name="Zhang D."/>
            <person name="Liu X.D."/>
            <person name="Xu X.Y."/>
            <person name="Sun W.H."/>
            <person name="Yu X."/>
            <person name="Zhu X."/>
            <person name="Wang Z.W."/>
            <person name="Zhao X."/>
            <person name="Zhong W.Y."/>
            <person name="Chen H."/>
            <person name="Yin W.L."/>
            <person name="Huang T."/>
            <person name="Niu S.C."/>
            <person name="Liu Z.J."/>
        </authorList>
    </citation>
    <scope>NUCLEOTIDE SEQUENCE [LARGE SCALE GENOMIC DNA]</scope>
    <source>
        <strain evidence="6">Lindl</strain>
    </source>
</reference>
<dbReference type="AlphaFoldDB" id="A0AAV7HFQ1"/>
<organism evidence="6 7">
    <name type="scientific">Dendrobium chrysotoxum</name>
    <name type="common">Orchid</name>
    <dbReference type="NCBI Taxonomy" id="161865"/>
    <lineage>
        <taxon>Eukaryota</taxon>
        <taxon>Viridiplantae</taxon>
        <taxon>Streptophyta</taxon>
        <taxon>Embryophyta</taxon>
        <taxon>Tracheophyta</taxon>
        <taxon>Spermatophyta</taxon>
        <taxon>Magnoliopsida</taxon>
        <taxon>Liliopsida</taxon>
        <taxon>Asparagales</taxon>
        <taxon>Orchidaceae</taxon>
        <taxon>Epidendroideae</taxon>
        <taxon>Malaxideae</taxon>
        <taxon>Dendrobiinae</taxon>
        <taxon>Dendrobium</taxon>
    </lineage>
</organism>
<evidence type="ECO:0000256" key="5">
    <source>
        <dbReference type="ARBA" id="ARBA00023242"/>
    </source>
</evidence>
<dbReference type="GO" id="GO:0004842">
    <property type="term" value="F:ubiquitin-protein transferase activity"/>
    <property type="evidence" value="ECO:0007669"/>
    <property type="project" value="TreeGrafter"/>
</dbReference>
<comment type="caution">
    <text evidence="6">The sequence shown here is derived from an EMBL/GenBank/DDBJ whole genome shotgun (WGS) entry which is preliminary data.</text>
</comment>
<evidence type="ECO:0000256" key="3">
    <source>
        <dbReference type="ARBA" id="ARBA00022763"/>
    </source>
</evidence>
<keyword evidence="7" id="KW-1185">Reference proteome</keyword>
<comment type="subcellular location">
    <subcellularLocation>
        <location evidence="1">Nucleus</location>
    </subcellularLocation>
</comment>
<keyword evidence="2" id="KW-0677">Repeat</keyword>
<dbReference type="EMBL" id="JAGFBR010000005">
    <property type="protein sequence ID" value="KAH0466639.1"/>
    <property type="molecule type" value="Genomic_DNA"/>
</dbReference>
<keyword evidence="3" id="KW-0227">DNA damage</keyword>
<sequence length="147" mass="16874">MARSSHSIVALDVNGPSPRYLRRRIYVFLSMVGSKTTTAGLKIAANIGVLQQMHAPTSRYRKPLQLTTILRKGALILLDLKACIIRCRSCRLKRVALDYYVKDYRRSFHVPYAYQILECHRDTRNYLVLCPVHASGRLPCDKLKKKI</sequence>
<evidence type="ECO:0000256" key="4">
    <source>
        <dbReference type="ARBA" id="ARBA00023204"/>
    </source>
</evidence>